<dbReference type="Pfam" id="PF00384">
    <property type="entry name" value="Molybdopterin"/>
    <property type="match status" value="1"/>
</dbReference>
<keyword evidence="1" id="KW-0479">Metal-binding</keyword>
<dbReference type="GO" id="GO:0046872">
    <property type="term" value="F:metal ion binding"/>
    <property type="evidence" value="ECO:0007669"/>
    <property type="project" value="UniProtKB-KW"/>
</dbReference>
<proteinExistence type="predicted"/>
<organism evidence="5 6">
    <name type="scientific">Halobacterium salinarum (strain ATCC 33171 / DSM 3754 / JCM 8978 / NBRC 102687 / NCIMB 764 / 91-R6)</name>
    <dbReference type="NCBI Taxonomy" id="2597657"/>
    <lineage>
        <taxon>Archaea</taxon>
        <taxon>Methanobacteriati</taxon>
        <taxon>Methanobacteriota</taxon>
        <taxon>Stenosarchaea group</taxon>
        <taxon>Halobacteria</taxon>
        <taxon>Halobacteriales</taxon>
        <taxon>Halobacteriaceae</taxon>
        <taxon>Halobacterium</taxon>
    </lineage>
</organism>
<dbReference type="Gene3D" id="3.40.228.10">
    <property type="entry name" value="Dimethylsulfoxide Reductase, domain 2"/>
    <property type="match status" value="1"/>
</dbReference>
<accession>A0A663A952</accession>
<dbReference type="PANTHER" id="PTHR43742">
    <property type="entry name" value="TRIMETHYLAMINE-N-OXIDE REDUCTASE"/>
    <property type="match status" value="1"/>
</dbReference>
<dbReference type="RefSeq" id="WP_136361154.1">
    <property type="nucleotide sequence ID" value="NZ_VRYN01000002.1"/>
</dbReference>
<feature type="domain" description="4Fe-4S Mo/W bis-MGD-type" evidence="4">
    <location>
        <begin position="54"/>
        <end position="111"/>
    </location>
</feature>
<dbReference type="AlphaFoldDB" id="A0A663A952"/>
<dbReference type="Pfam" id="PF04879">
    <property type="entry name" value="Molybdop_Fe4S4"/>
    <property type="match status" value="1"/>
</dbReference>
<dbReference type="PROSITE" id="PS51669">
    <property type="entry name" value="4FE4S_MOW_BIS_MGD"/>
    <property type="match status" value="1"/>
</dbReference>
<dbReference type="EMBL" id="VRYN01000002">
    <property type="protein sequence ID" value="TYO76386.1"/>
    <property type="molecule type" value="Genomic_DNA"/>
</dbReference>
<comment type="caution">
    <text evidence="5">The sequence shown here is derived from an EMBL/GenBank/DDBJ whole genome shotgun (WGS) entry which is preliminary data.</text>
</comment>
<dbReference type="Gene3D" id="3.40.50.740">
    <property type="match status" value="1"/>
</dbReference>
<gene>
    <name evidence="5" type="ORF">APQ99_01020</name>
</gene>
<dbReference type="SMART" id="SM00926">
    <property type="entry name" value="Molybdop_Fe4S4"/>
    <property type="match status" value="1"/>
</dbReference>
<keyword evidence="3" id="KW-0411">Iron-sulfur</keyword>
<dbReference type="GeneID" id="39854714"/>
<evidence type="ECO:0000256" key="3">
    <source>
        <dbReference type="ARBA" id="ARBA00023014"/>
    </source>
</evidence>
<keyword evidence="2" id="KW-0408">Iron</keyword>
<name>A0A663A952_HALS9</name>
<evidence type="ECO:0000256" key="1">
    <source>
        <dbReference type="ARBA" id="ARBA00022723"/>
    </source>
</evidence>
<dbReference type="SUPFAM" id="SSF53706">
    <property type="entry name" value="Formate dehydrogenase/DMSO reductase, domains 1-3"/>
    <property type="match status" value="1"/>
</dbReference>
<dbReference type="Proteomes" id="UP000323075">
    <property type="component" value="Unassembled WGS sequence"/>
</dbReference>
<dbReference type="InterPro" id="IPR050612">
    <property type="entry name" value="Prok_Mopterin_Oxidored"/>
</dbReference>
<dbReference type="InterPro" id="IPR006311">
    <property type="entry name" value="TAT_signal"/>
</dbReference>
<protein>
    <submittedName>
        <fullName evidence="5">Prokaryotic molybdopterin-containing oxidoreductase family, molybdopterin binding subunit</fullName>
    </submittedName>
</protein>
<evidence type="ECO:0000313" key="6">
    <source>
        <dbReference type="Proteomes" id="UP000323075"/>
    </source>
</evidence>
<dbReference type="Gene3D" id="3.40.50.12440">
    <property type="match status" value="1"/>
</dbReference>
<dbReference type="PROSITE" id="PS51318">
    <property type="entry name" value="TAT"/>
    <property type="match status" value="1"/>
</dbReference>
<reference evidence="5 6" key="1">
    <citation type="submission" date="2019-07" db="EMBL/GenBank/DDBJ databases">
        <title>Genomic Encyclopedia of Archaeal and Bacterial Type Strains, Phase II (KMG-II): from individual species to whole genera.</title>
        <authorList>
            <person name="Goeker M."/>
        </authorList>
    </citation>
    <scope>NUCLEOTIDE SEQUENCE [LARGE SCALE GENOMIC DNA]</scope>
    <source>
        <strain evidence="5 6">DSM 3754</strain>
    </source>
</reference>
<dbReference type="InterPro" id="IPR006656">
    <property type="entry name" value="Mopterin_OxRdtase"/>
</dbReference>
<dbReference type="GO" id="GO:0016491">
    <property type="term" value="F:oxidoreductase activity"/>
    <property type="evidence" value="ECO:0007669"/>
    <property type="project" value="InterPro"/>
</dbReference>
<dbReference type="GO" id="GO:0051536">
    <property type="term" value="F:iron-sulfur cluster binding"/>
    <property type="evidence" value="ECO:0007669"/>
    <property type="project" value="UniProtKB-KW"/>
</dbReference>
<evidence type="ECO:0000259" key="4">
    <source>
        <dbReference type="PROSITE" id="PS51669"/>
    </source>
</evidence>
<evidence type="ECO:0000256" key="2">
    <source>
        <dbReference type="ARBA" id="ARBA00023004"/>
    </source>
</evidence>
<sequence length="636" mass="69740">MSDTDLNATRRDVLKSGAVAAVGLSGGGGLLSTLQEADDSDTAGDAVTSFLGEDQVVKTACSPNCRGKCTLRAFVRDGQIKKVQPNIPADERYKRGCLLGLSHTQRVYNSTRLKYPMQRSSWSLKDPQPTKRGNEAEFERISWDEALEKIAQKMTTIRDQYSPKSVYFETGSGDSGLSGPMQSQLSDLFGGTQKSWSIDINTGLGFRRVTGSGLFNAETNFGEDWQNANTVIVWGSDIFASNLQQDASILLDAIESGAKLVVVDPVYTGTASKADLWLPIRPGKDAHVAMSMIHTVLDQELYDSSFLRKRTLGPALVNENTGDLVKTADVFPDGDAETPVAIDAETNEPVPLLPETYGNYALFGRYTTNGVNTHTGLTALERKAAEYPAEAVAERAGLQATDIRTAVQWLATRGPGGIASGYGPDRYKYGHVFGQAYATLLSLTGDYGRHGTIHASHPSGSGYNPGDFFEVGDSAPGTTSLKQSDIITAMESGDPYQIKMMYSQASNFLANQMPNRKRWLDAADNLDLIAVADMHHTPTVQHADIVLPANHWFTREDIISGSNHPHVNYRQPVHEPLWEAKDDYWIIVQLAKRLGYGDEFVHDKTEAIKRIVANDDRIDYDRGCHRTVPILLLRSR</sequence>
<dbReference type="InterPro" id="IPR006963">
    <property type="entry name" value="Mopterin_OxRdtase_4Fe-4S_dom"/>
</dbReference>
<evidence type="ECO:0000313" key="5">
    <source>
        <dbReference type="EMBL" id="TYO76386.1"/>
    </source>
</evidence>
<dbReference type="PANTHER" id="PTHR43742:SF6">
    <property type="entry name" value="OXIDOREDUCTASE YYAE-RELATED"/>
    <property type="match status" value="1"/>
</dbReference>